<accession>A0A327ZE83</accession>
<organism evidence="6 7">
    <name type="scientific">Actinoplanes lutulentus</name>
    <dbReference type="NCBI Taxonomy" id="1287878"/>
    <lineage>
        <taxon>Bacteria</taxon>
        <taxon>Bacillati</taxon>
        <taxon>Actinomycetota</taxon>
        <taxon>Actinomycetes</taxon>
        <taxon>Micromonosporales</taxon>
        <taxon>Micromonosporaceae</taxon>
        <taxon>Actinoplanes</taxon>
    </lineage>
</organism>
<sequence>MADSTLRVRQAAALHRQAVATVDAAAAAMEAYAPAAADPREQHRIADRLRTLASRLVPGWLGVTLDAMTPRGPLGGERIPQFVRVGIAQPLDDVRFPAVVPLLGTGHLTIDATATDPRVFALLRSLLVRLLASAPAGSLLVRAVDGVGGGSVFAPFEELADAGLMSPPATDRQGLRDVLSEAEKWLRPARSKRSDRGERGDSTRRSQRDRMMLVVIASLPELTEGEELRRIAALAQQGPDSGLHLIVAGWPPPPLTAETSQAPLPRTTPISVRNPFAIIGDPPGGTFGSIPSALWLNAPVFLDEEPPARLIDAVCQELAADSAEASRVTLADLLPESSEQLWSGDAAAGLETVVGRHGDVPLVLRFNDLTPHWMVGGRSGAGKTAFLINVLYGLGARYSPDELALYLLDFKEGVSFAEFVPTQRDRTWLPHARAVGVESDREYGLAVLRELDAEMGRRSLAYKRAGVSRFTDLRMVAAEEGRSQPLPRVLCVIDEFQVLLAGNDPTAAEAVTLLESLARKGRSYGIHLVLASQTVLGVEALYAKRDSIFGQFPVRIALPGGGDVLEPTNDSAAGLPLGSAVVNTAGGLGGPRGATRGHERVVRFPDPHADQDLLSDLRHRLWGARDQEAQPPKVFAGYAHQHLADDPTYRAALTGRSSRPTALLGRVIDVSLSTAAFPLDSSPGRHLAILGSYSGGAEVLDAAARSVAACHAPRSTRFVIASLVAEGDDLATALATEIGHRQEVVVVDAAGLAAELDAERPGYRVVFGMDAAPPGSLSGLRQLLREGPSRGAHLLSWWRGVRRFSEEIGGSMGREDVAGLLFLNVPQSDVTMMLSRPVDWHPRPNRVLLHDRHTDRTVTVVPFLAPEEGDAP</sequence>
<keyword evidence="2 3" id="KW-0067">ATP-binding</keyword>
<dbReference type="SUPFAM" id="SSF52540">
    <property type="entry name" value="P-loop containing nucleoside triphosphate hydrolases"/>
    <property type="match status" value="1"/>
</dbReference>
<dbReference type="AlphaFoldDB" id="A0A327ZE83"/>
<dbReference type="GO" id="GO:0003677">
    <property type="term" value="F:DNA binding"/>
    <property type="evidence" value="ECO:0007669"/>
    <property type="project" value="InterPro"/>
</dbReference>
<evidence type="ECO:0000313" key="7">
    <source>
        <dbReference type="Proteomes" id="UP000249341"/>
    </source>
</evidence>
<dbReference type="GO" id="GO:0005524">
    <property type="term" value="F:ATP binding"/>
    <property type="evidence" value="ECO:0007669"/>
    <property type="project" value="UniProtKB-UniRule"/>
</dbReference>
<gene>
    <name evidence="6" type="ORF">B0I29_10611</name>
</gene>
<evidence type="ECO:0000256" key="4">
    <source>
        <dbReference type="SAM" id="MobiDB-lite"/>
    </source>
</evidence>
<dbReference type="InterPro" id="IPR002543">
    <property type="entry name" value="FtsK_dom"/>
</dbReference>
<evidence type="ECO:0000256" key="2">
    <source>
        <dbReference type="ARBA" id="ARBA00022840"/>
    </source>
</evidence>
<proteinExistence type="predicted"/>
<reference evidence="6 7" key="1">
    <citation type="submission" date="2018-06" db="EMBL/GenBank/DDBJ databases">
        <title>Genomic Encyclopedia of Type Strains, Phase III (KMG-III): the genomes of soil and plant-associated and newly described type strains.</title>
        <authorList>
            <person name="Whitman W."/>
        </authorList>
    </citation>
    <scope>NUCLEOTIDE SEQUENCE [LARGE SCALE GENOMIC DNA]</scope>
    <source>
        <strain evidence="6 7">CGMCC 4.7090</strain>
    </source>
</reference>
<protein>
    <submittedName>
        <fullName evidence="6">FtsK/SpoIIIE family protein</fullName>
    </submittedName>
</protein>
<evidence type="ECO:0000256" key="1">
    <source>
        <dbReference type="ARBA" id="ARBA00022741"/>
    </source>
</evidence>
<evidence type="ECO:0000256" key="3">
    <source>
        <dbReference type="PROSITE-ProRule" id="PRU00289"/>
    </source>
</evidence>
<keyword evidence="7" id="KW-1185">Reference proteome</keyword>
<feature type="binding site" evidence="3">
    <location>
        <begin position="377"/>
        <end position="384"/>
    </location>
    <ligand>
        <name>ATP</name>
        <dbReference type="ChEBI" id="CHEBI:30616"/>
    </ligand>
</feature>
<dbReference type="Pfam" id="PF01580">
    <property type="entry name" value="FtsK_SpoIIIE"/>
    <property type="match status" value="1"/>
</dbReference>
<dbReference type="InterPro" id="IPR027417">
    <property type="entry name" value="P-loop_NTPase"/>
</dbReference>
<dbReference type="EMBL" id="QLMJ01000006">
    <property type="protein sequence ID" value="RAK37745.1"/>
    <property type="molecule type" value="Genomic_DNA"/>
</dbReference>
<dbReference type="Proteomes" id="UP000249341">
    <property type="component" value="Unassembled WGS sequence"/>
</dbReference>
<name>A0A327ZE83_9ACTN</name>
<feature type="domain" description="FtsK" evidence="5">
    <location>
        <begin position="359"/>
        <end position="567"/>
    </location>
</feature>
<comment type="caution">
    <text evidence="6">The sequence shown here is derived from an EMBL/GenBank/DDBJ whole genome shotgun (WGS) entry which is preliminary data.</text>
</comment>
<dbReference type="CDD" id="cd01127">
    <property type="entry name" value="TrwB_TraG_TraD_VirD4"/>
    <property type="match status" value="1"/>
</dbReference>
<evidence type="ECO:0000313" key="6">
    <source>
        <dbReference type="EMBL" id="RAK37745.1"/>
    </source>
</evidence>
<dbReference type="PANTHER" id="PTHR22683:SF41">
    <property type="entry name" value="DNA TRANSLOCASE FTSK"/>
    <property type="match status" value="1"/>
</dbReference>
<dbReference type="InterPro" id="IPR050206">
    <property type="entry name" value="FtsK/SpoIIIE/SftA"/>
</dbReference>
<keyword evidence="1 3" id="KW-0547">Nucleotide-binding</keyword>
<evidence type="ECO:0000259" key="5">
    <source>
        <dbReference type="PROSITE" id="PS50901"/>
    </source>
</evidence>
<feature type="region of interest" description="Disordered" evidence="4">
    <location>
        <begin position="186"/>
        <end position="207"/>
    </location>
</feature>
<dbReference type="Gene3D" id="3.40.50.300">
    <property type="entry name" value="P-loop containing nucleotide triphosphate hydrolases"/>
    <property type="match status" value="2"/>
</dbReference>
<dbReference type="PROSITE" id="PS50901">
    <property type="entry name" value="FTSK"/>
    <property type="match status" value="1"/>
</dbReference>
<dbReference type="PANTHER" id="PTHR22683">
    <property type="entry name" value="SPORULATION PROTEIN RELATED"/>
    <property type="match status" value="1"/>
</dbReference>